<dbReference type="RefSeq" id="WP_109941877.1">
    <property type="nucleotide sequence ID" value="NZ_CP176366.1"/>
</dbReference>
<evidence type="ECO:0008006" key="4">
    <source>
        <dbReference type="Google" id="ProtNLM"/>
    </source>
</evidence>
<gene>
    <name evidence="2" type="ORF">DLD82_14675</name>
</gene>
<dbReference type="GeneID" id="97608138"/>
<feature type="transmembrane region" description="Helical" evidence="1">
    <location>
        <begin position="31"/>
        <end position="49"/>
    </location>
</feature>
<dbReference type="Pfam" id="PF17099">
    <property type="entry name" value="TrpP"/>
    <property type="match status" value="1"/>
</dbReference>
<evidence type="ECO:0000313" key="3">
    <source>
        <dbReference type="Proteomes" id="UP000245934"/>
    </source>
</evidence>
<dbReference type="AlphaFoldDB" id="A0A2V2MRI5"/>
<evidence type="ECO:0000256" key="1">
    <source>
        <dbReference type="SAM" id="Phobius"/>
    </source>
</evidence>
<keyword evidence="1" id="KW-0812">Transmembrane</keyword>
<evidence type="ECO:0000313" key="2">
    <source>
        <dbReference type="EMBL" id="PWR70742.1"/>
    </source>
</evidence>
<sequence length="181" mass="19296">MKSQDIAIIGILLAVGAIARFAALYAPLPPFLVPNFVIVFYCLAIMLVVPKFSQALGIGFIGGIISALISHSIFPPGNLISEPIGAVACLLVFQALKTRFTAAPSIATLIATFASGISFILIVMLLVMVAPGLLFKAFNYESLYAFFSAMMIMIVIPTAIINTIIAQVLYIPASRALSRRS</sequence>
<name>A0A2V2MRI5_9EURY</name>
<keyword evidence="3" id="KW-1185">Reference proteome</keyword>
<keyword evidence="1" id="KW-0472">Membrane</keyword>
<protein>
    <recommendedName>
        <fullName evidence="4">ECF transporter S component</fullName>
    </recommendedName>
</protein>
<dbReference type="InterPro" id="IPR031360">
    <property type="entry name" value="TrpP"/>
</dbReference>
<dbReference type="EMBL" id="QGMZ01000039">
    <property type="protein sequence ID" value="PWR70742.1"/>
    <property type="molecule type" value="Genomic_DNA"/>
</dbReference>
<proteinExistence type="predicted"/>
<feature type="transmembrane region" description="Helical" evidence="1">
    <location>
        <begin position="56"/>
        <end position="74"/>
    </location>
</feature>
<feature type="transmembrane region" description="Helical" evidence="1">
    <location>
        <begin position="143"/>
        <end position="171"/>
    </location>
</feature>
<comment type="caution">
    <text evidence="2">The sequence shown here is derived from an EMBL/GenBank/DDBJ whole genome shotgun (WGS) entry which is preliminary data.</text>
</comment>
<feature type="transmembrane region" description="Helical" evidence="1">
    <location>
        <begin position="7"/>
        <end position="25"/>
    </location>
</feature>
<keyword evidence="1" id="KW-1133">Transmembrane helix</keyword>
<dbReference type="OrthoDB" id="136763at2157"/>
<reference evidence="2 3" key="1">
    <citation type="submission" date="2018-05" db="EMBL/GenBank/DDBJ databases">
        <title>Draft genome of Methanospirillum stamsii Pt1.</title>
        <authorList>
            <person name="Dueholm M.S."/>
            <person name="Nielsen P.H."/>
            <person name="Bakmann L.F."/>
            <person name="Otzen D.E."/>
        </authorList>
    </citation>
    <scope>NUCLEOTIDE SEQUENCE [LARGE SCALE GENOMIC DNA]</scope>
    <source>
        <strain evidence="2 3">Pt1</strain>
    </source>
</reference>
<accession>A0A2V2MRI5</accession>
<feature type="transmembrane region" description="Helical" evidence="1">
    <location>
        <begin position="108"/>
        <end position="131"/>
    </location>
</feature>
<feature type="transmembrane region" description="Helical" evidence="1">
    <location>
        <begin position="80"/>
        <end position="96"/>
    </location>
</feature>
<organism evidence="2 3">
    <name type="scientific">Methanospirillum stamsii</name>
    <dbReference type="NCBI Taxonomy" id="1277351"/>
    <lineage>
        <taxon>Archaea</taxon>
        <taxon>Methanobacteriati</taxon>
        <taxon>Methanobacteriota</taxon>
        <taxon>Stenosarchaea group</taxon>
        <taxon>Methanomicrobia</taxon>
        <taxon>Methanomicrobiales</taxon>
        <taxon>Methanospirillaceae</taxon>
        <taxon>Methanospirillum</taxon>
    </lineage>
</organism>
<dbReference type="Proteomes" id="UP000245934">
    <property type="component" value="Unassembled WGS sequence"/>
</dbReference>
<dbReference type="Gene3D" id="1.10.1760.20">
    <property type="match status" value="1"/>
</dbReference>